<accession>A0A1S8X880</accession>
<reference evidence="8 9" key="1">
    <citation type="submission" date="2015-03" db="EMBL/GenBank/DDBJ databases">
        <title>Draft genome of the nematode, Opisthorchis viverrini.</title>
        <authorList>
            <person name="Mitreva M."/>
        </authorList>
    </citation>
    <scope>NUCLEOTIDE SEQUENCE [LARGE SCALE GENOMIC DNA]</scope>
    <source>
        <strain evidence="8">Khon Kaen</strain>
    </source>
</reference>
<evidence type="ECO:0000256" key="6">
    <source>
        <dbReference type="ARBA" id="ARBA00035188"/>
    </source>
</evidence>
<feature type="domain" description="Ribosomal protein/NADH dehydrogenase" evidence="7">
    <location>
        <begin position="50"/>
        <end position="120"/>
    </location>
</feature>
<keyword evidence="3" id="KW-0689">Ribosomal protein</keyword>
<sequence>MSGNVIPRSILQVVGTNGIGRYVPQLQRITIKFCKSRSDSKGVRYACSFTIVQLSRDYIEGYLVDFARRNPATVVYVKPRRHRPPLLVAEYLCGNWQYVKASQMECEEIHNWMEFLRNRSGLDIMPIYKTWSTKSPSIQGMWHPFNSESETDCSLSPEEIKQNLHILSEPVRIDGLTAEDRLLDLAEKQQLRVDN</sequence>
<comment type="similarity">
    <text evidence="2">Belongs to the mitochondrion-specific ribosomal protein mL43 family.</text>
</comment>
<evidence type="ECO:0000256" key="3">
    <source>
        <dbReference type="ARBA" id="ARBA00022980"/>
    </source>
</evidence>
<dbReference type="GO" id="GO:0005762">
    <property type="term" value="C:mitochondrial large ribosomal subunit"/>
    <property type="evidence" value="ECO:0007669"/>
    <property type="project" value="TreeGrafter"/>
</dbReference>
<protein>
    <recommendedName>
        <fullName evidence="6">Large ribosomal subunit protein mL43</fullName>
    </recommendedName>
</protein>
<dbReference type="Pfam" id="PF05047">
    <property type="entry name" value="L51_S25_CI-B8"/>
    <property type="match status" value="1"/>
</dbReference>
<name>A0A1S8X880_OPIVI</name>
<dbReference type="InterPro" id="IPR036249">
    <property type="entry name" value="Thioredoxin-like_sf"/>
</dbReference>
<feature type="non-terminal residue" evidence="8">
    <location>
        <position position="195"/>
    </location>
</feature>
<gene>
    <name evidence="8" type="ORF">X801_01216</name>
</gene>
<evidence type="ECO:0000313" key="8">
    <source>
        <dbReference type="EMBL" id="OON22872.1"/>
    </source>
</evidence>
<dbReference type="InterPro" id="IPR007741">
    <property type="entry name" value="Ribosomal_mL43/mS25/NADH_DH"/>
</dbReference>
<dbReference type="Proteomes" id="UP000243686">
    <property type="component" value="Unassembled WGS sequence"/>
</dbReference>
<dbReference type="SUPFAM" id="SSF52833">
    <property type="entry name" value="Thioredoxin-like"/>
    <property type="match status" value="1"/>
</dbReference>
<keyword evidence="5" id="KW-0687">Ribonucleoprotein</keyword>
<dbReference type="AlphaFoldDB" id="A0A1S8X880"/>
<keyword evidence="4" id="KW-0496">Mitochondrion</keyword>
<keyword evidence="9" id="KW-1185">Reference proteome</keyword>
<dbReference type="SMART" id="SM00916">
    <property type="entry name" value="L51_S25_CI-B8"/>
    <property type="match status" value="1"/>
</dbReference>
<evidence type="ECO:0000259" key="7">
    <source>
        <dbReference type="SMART" id="SM00916"/>
    </source>
</evidence>
<dbReference type="GO" id="GO:0032543">
    <property type="term" value="P:mitochondrial translation"/>
    <property type="evidence" value="ECO:0007669"/>
    <property type="project" value="InterPro"/>
</dbReference>
<evidence type="ECO:0000256" key="5">
    <source>
        <dbReference type="ARBA" id="ARBA00023274"/>
    </source>
</evidence>
<dbReference type="InterPro" id="IPR039927">
    <property type="entry name" value="Ribosomal_mL43"/>
</dbReference>
<evidence type="ECO:0000256" key="1">
    <source>
        <dbReference type="ARBA" id="ARBA00004173"/>
    </source>
</evidence>
<dbReference type="EMBL" id="KV891662">
    <property type="protein sequence ID" value="OON22872.1"/>
    <property type="molecule type" value="Genomic_DNA"/>
</dbReference>
<comment type="subcellular location">
    <subcellularLocation>
        <location evidence="1">Mitochondrion</location>
    </subcellularLocation>
</comment>
<dbReference type="PANTHER" id="PTHR21396">
    <property type="entry name" value="39S RIBOSOMAL PROTEIN L43"/>
    <property type="match status" value="1"/>
</dbReference>
<organism evidence="8 9">
    <name type="scientific">Opisthorchis viverrini</name>
    <name type="common">Southeast Asian liver fluke</name>
    <dbReference type="NCBI Taxonomy" id="6198"/>
    <lineage>
        <taxon>Eukaryota</taxon>
        <taxon>Metazoa</taxon>
        <taxon>Spiralia</taxon>
        <taxon>Lophotrochozoa</taxon>
        <taxon>Platyhelminthes</taxon>
        <taxon>Trematoda</taxon>
        <taxon>Digenea</taxon>
        <taxon>Opisthorchiida</taxon>
        <taxon>Opisthorchiata</taxon>
        <taxon>Opisthorchiidae</taxon>
        <taxon>Opisthorchis</taxon>
    </lineage>
</organism>
<dbReference type="PANTHER" id="PTHR21396:SF2">
    <property type="entry name" value="LARGE RIBOSOMAL SUBUNIT PROTEIN ML43"/>
    <property type="match status" value="1"/>
</dbReference>
<evidence type="ECO:0000256" key="2">
    <source>
        <dbReference type="ARBA" id="ARBA00006073"/>
    </source>
</evidence>
<evidence type="ECO:0000313" key="9">
    <source>
        <dbReference type="Proteomes" id="UP000243686"/>
    </source>
</evidence>
<dbReference type="Gene3D" id="3.40.30.10">
    <property type="entry name" value="Glutaredoxin"/>
    <property type="match status" value="1"/>
</dbReference>
<dbReference type="GO" id="GO:0003735">
    <property type="term" value="F:structural constituent of ribosome"/>
    <property type="evidence" value="ECO:0007669"/>
    <property type="project" value="InterPro"/>
</dbReference>
<proteinExistence type="inferred from homology"/>
<evidence type="ECO:0000256" key="4">
    <source>
        <dbReference type="ARBA" id="ARBA00023128"/>
    </source>
</evidence>